<feature type="compositionally biased region" description="Polar residues" evidence="1">
    <location>
        <begin position="46"/>
        <end position="62"/>
    </location>
</feature>
<organism evidence="2 3">
    <name type="scientific">Colletotrichum asianum</name>
    <dbReference type="NCBI Taxonomy" id="702518"/>
    <lineage>
        <taxon>Eukaryota</taxon>
        <taxon>Fungi</taxon>
        <taxon>Dikarya</taxon>
        <taxon>Ascomycota</taxon>
        <taxon>Pezizomycotina</taxon>
        <taxon>Sordariomycetes</taxon>
        <taxon>Hypocreomycetidae</taxon>
        <taxon>Glomerellales</taxon>
        <taxon>Glomerellaceae</taxon>
        <taxon>Colletotrichum</taxon>
        <taxon>Colletotrichum gloeosporioides species complex</taxon>
    </lineage>
</organism>
<feature type="compositionally biased region" description="Polar residues" evidence="1">
    <location>
        <begin position="7"/>
        <end position="17"/>
    </location>
</feature>
<gene>
    <name evidence="2" type="ORF">GQ607_003683</name>
</gene>
<feature type="compositionally biased region" description="Basic residues" evidence="1">
    <location>
        <begin position="25"/>
        <end position="34"/>
    </location>
</feature>
<reference evidence="2 3" key="1">
    <citation type="submission" date="2019-12" db="EMBL/GenBank/DDBJ databases">
        <title>A genome sequence resource for the geographically widespread anthracnose pathogen Colletotrichum asianum.</title>
        <authorList>
            <person name="Meng Y."/>
        </authorList>
    </citation>
    <scope>NUCLEOTIDE SEQUENCE [LARGE SCALE GENOMIC DNA]</scope>
    <source>
        <strain evidence="2 3">ICMP 18580</strain>
    </source>
</reference>
<proteinExistence type="predicted"/>
<dbReference type="EMBL" id="WOWK01000014">
    <property type="protein sequence ID" value="KAF0329015.1"/>
    <property type="molecule type" value="Genomic_DNA"/>
</dbReference>
<sequence>KREKKANTSCHQSQSRLTRPAQYRGPHRGHCQKRKSPEARLPPSSHPDSQPTHPPKATNTHPSGRGKKNVCLLSLSLSLAGERSRRGGNRGVQRKRPCRRHQPQSPAKKPACKRRWKSANRENEHTFQALQRSCFPIYT</sequence>
<evidence type="ECO:0000313" key="3">
    <source>
        <dbReference type="Proteomes" id="UP000434172"/>
    </source>
</evidence>
<protein>
    <submittedName>
        <fullName evidence="2">Uncharacterized protein</fullName>
    </submittedName>
</protein>
<name>A0A8H3WM01_9PEZI</name>
<feature type="compositionally biased region" description="Basic residues" evidence="1">
    <location>
        <begin position="86"/>
        <end position="102"/>
    </location>
</feature>
<feature type="region of interest" description="Disordered" evidence="1">
    <location>
        <begin position="1"/>
        <end position="115"/>
    </location>
</feature>
<dbReference type="Proteomes" id="UP000434172">
    <property type="component" value="Unassembled WGS sequence"/>
</dbReference>
<comment type="caution">
    <text evidence="2">The sequence shown here is derived from an EMBL/GenBank/DDBJ whole genome shotgun (WGS) entry which is preliminary data.</text>
</comment>
<evidence type="ECO:0000256" key="1">
    <source>
        <dbReference type="SAM" id="MobiDB-lite"/>
    </source>
</evidence>
<dbReference type="AlphaFoldDB" id="A0A8H3WM01"/>
<feature type="non-terminal residue" evidence="2">
    <location>
        <position position="1"/>
    </location>
</feature>
<evidence type="ECO:0000313" key="2">
    <source>
        <dbReference type="EMBL" id="KAF0329015.1"/>
    </source>
</evidence>
<accession>A0A8H3WM01</accession>
<keyword evidence="3" id="KW-1185">Reference proteome</keyword>